<accession>A0ABW5ZPE8</accession>
<keyword evidence="8" id="KW-1185">Reference proteome</keyword>
<evidence type="ECO:0000256" key="2">
    <source>
        <dbReference type="ARBA" id="ARBA00023157"/>
    </source>
</evidence>
<evidence type="ECO:0000256" key="1">
    <source>
        <dbReference type="ARBA" id="ARBA00022729"/>
    </source>
</evidence>
<dbReference type="InterPro" id="IPR001791">
    <property type="entry name" value="Laminin_G"/>
</dbReference>
<sequence length="1108" mass="123185">MRKITYLFVLLLVVNHLIFSQENVETITNTIFDTSISNILDDTFDYKDSQGTIIWDSNSDSDYNHNINGIGRDDALLINQKQSKNQKIVTDAIGPISGFLSIELTNTLDNTTLKQSSNTSNFNDRAFLVWGHNNTDINLTSSTVNVNLSAGISPSLTTNVSFTAMQRVWKVKETGGNIPKVKVSIPQSTIRNASPLGNYYMFISKTDKFDATSNYRAMSLDENGNLQTDYDFDGTEYITFAFANEENFERSIYFNGLESYIDMEDALNLNASGFTISAWTKRENTNCSIISKRDESYSQGYDFKILNNNRLELSWKNGNTQTITGNTEIPDNEWHHVAAIYDGTTVKLYIDGVEDASGNRTPPTNNSESFFIAAAGNITPQNHFKGHIDEVRIWETALTPHQLRFLMNQEIEENISFVAGKKLPTTITKNDVAAIPWELLAGYYPMTTYTYLNTEDASGNDHQGELKFLDTVDNQTAPLPYETETNGDWTEETTWKNHTIQTLPNALSIVDGTTPINWNIVKINHDVTIDTETVLGRNRQVLGLYIGDDAQLTVDGNHTDTAAGNSLTVSHYLKLDGKIDLEGQSQLIQNTGSDLDPSSSGSLEKDQQGSADNYTYNYWSSPVGKMNLTTNNNSYSVTDVMYDGENPVNFISSGYDGADGSTISIADYWIWKFANHPDYDFSAWQHVRKNGSIFTGEGFTMKGPGSGTIIDQQNYVFLGKPNNGDINLTLNAGHDYLVGNPYPSAINANTFIRDNGPNNETTNGSPLISGTLYYWEHWGGGSHNASNYQGGYATYNFSGGVAAPSHGSTDPNIGTGGAPSRVPGKYIPVSQGFFVIGESSGAINFNNGQREFKMEKTTGADSSVFVRTNDASTSANDDNEAIDERMKFRIGFNSSNVIHRQLLLTIDEATTTGFDWAYDAEIYDNQMDDLFWMIDDEKYTIQGSNEVNPDSVYPLGIKSNSSGLNTIRIDELENVPNTIGVFVHDLENNTYHNLRAGDFQFTLQAGTYLDRFELTFSYINALNVDETKLNTIDVFYNLNTQSIALYNPNFVDVKSIELYSIIGQEITKINDISELDYSEYLVKNLSAGTYILKINTLSGLLSKKVLVK</sequence>
<proteinExistence type="predicted"/>
<dbReference type="CDD" id="cd00110">
    <property type="entry name" value="LamG"/>
    <property type="match status" value="1"/>
</dbReference>
<gene>
    <name evidence="7" type="ORF">ACFS29_04040</name>
</gene>
<evidence type="ECO:0000313" key="7">
    <source>
        <dbReference type="EMBL" id="MFD2914797.1"/>
    </source>
</evidence>
<feature type="signal peptide" evidence="4">
    <location>
        <begin position="1"/>
        <end position="20"/>
    </location>
</feature>
<dbReference type="Proteomes" id="UP001597548">
    <property type="component" value="Unassembled WGS sequence"/>
</dbReference>
<dbReference type="Pfam" id="PF26628">
    <property type="entry name" value="DUF8202"/>
    <property type="match status" value="1"/>
</dbReference>
<dbReference type="InterPro" id="IPR058515">
    <property type="entry name" value="DUF8202"/>
</dbReference>
<dbReference type="Pfam" id="PF13385">
    <property type="entry name" value="Laminin_G_3"/>
    <property type="match status" value="1"/>
</dbReference>
<protein>
    <submittedName>
        <fullName evidence="7">LamG-like jellyroll fold domain-containing protein</fullName>
    </submittedName>
</protein>
<evidence type="ECO:0000259" key="6">
    <source>
        <dbReference type="SMART" id="SM00560"/>
    </source>
</evidence>
<organism evidence="7 8">
    <name type="scientific">Psychroserpens luteus</name>
    <dbReference type="NCBI Taxonomy" id="1434066"/>
    <lineage>
        <taxon>Bacteria</taxon>
        <taxon>Pseudomonadati</taxon>
        <taxon>Bacteroidota</taxon>
        <taxon>Flavobacteriia</taxon>
        <taxon>Flavobacteriales</taxon>
        <taxon>Flavobacteriaceae</taxon>
        <taxon>Psychroserpens</taxon>
    </lineage>
</organism>
<evidence type="ECO:0000259" key="5">
    <source>
        <dbReference type="SMART" id="SM00282"/>
    </source>
</evidence>
<keyword evidence="1 4" id="KW-0732">Signal</keyword>
<dbReference type="SUPFAM" id="SSF49899">
    <property type="entry name" value="Concanavalin A-like lectins/glucanases"/>
    <property type="match status" value="1"/>
</dbReference>
<feature type="domain" description="LamG-like jellyroll fold" evidence="6">
    <location>
        <begin position="272"/>
        <end position="401"/>
    </location>
</feature>
<feature type="compositionally biased region" description="Low complexity" evidence="3">
    <location>
        <begin position="592"/>
        <end position="602"/>
    </location>
</feature>
<name>A0ABW5ZPE8_9FLAO</name>
<feature type="domain" description="Laminin G" evidence="5">
    <location>
        <begin position="268"/>
        <end position="396"/>
    </location>
</feature>
<reference evidence="8" key="1">
    <citation type="journal article" date="2019" name="Int. J. Syst. Evol. Microbiol.">
        <title>The Global Catalogue of Microorganisms (GCM) 10K type strain sequencing project: providing services to taxonomists for standard genome sequencing and annotation.</title>
        <authorList>
            <consortium name="The Broad Institute Genomics Platform"/>
            <consortium name="The Broad Institute Genome Sequencing Center for Infectious Disease"/>
            <person name="Wu L."/>
            <person name="Ma J."/>
        </authorList>
    </citation>
    <scope>NUCLEOTIDE SEQUENCE [LARGE SCALE GENOMIC DNA]</scope>
    <source>
        <strain evidence="8">KCTC 32514</strain>
    </source>
</reference>
<dbReference type="EMBL" id="JBHUOS010000001">
    <property type="protein sequence ID" value="MFD2914797.1"/>
    <property type="molecule type" value="Genomic_DNA"/>
</dbReference>
<feature type="region of interest" description="Disordered" evidence="3">
    <location>
        <begin position="589"/>
        <end position="609"/>
    </location>
</feature>
<dbReference type="Gene3D" id="2.60.120.200">
    <property type="match status" value="1"/>
</dbReference>
<evidence type="ECO:0000313" key="8">
    <source>
        <dbReference type="Proteomes" id="UP001597548"/>
    </source>
</evidence>
<dbReference type="SMART" id="SM00560">
    <property type="entry name" value="LamGL"/>
    <property type="match status" value="1"/>
</dbReference>
<evidence type="ECO:0000256" key="4">
    <source>
        <dbReference type="SAM" id="SignalP"/>
    </source>
</evidence>
<dbReference type="InterPro" id="IPR006558">
    <property type="entry name" value="LamG-like"/>
</dbReference>
<keyword evidence="2" id="KW-1015">Disulfide bond</keyword>
<comment type="caution">
    <text evidence="7">The sequence shown here is derived from an EMBL/GenBank/DDBJ whole genome shotgun (WGS) entry which is preliminary data.</text>
</comment>
<feature type="chain" id="PRO_5045340558" evidence="4">
    <location>
        <begin position="21"/>
        <end position="1108"/>
    </location>
</feature>
<dbReference type="InterPro" id="IPR013320">
    <property type="entry name" value="ConA-like_dom_sf"/>
</dbReference>
<dbReference type="SMART" id="SM00282">
    <property type="entry name" value="LamG"/>
    <property type="match status" value="1"/>
</dbReference>
<evidence type="ECO:0000256" key="3">
    <source>
        <dbReference type="SAM" id="MobiDB-lite"/>
    </source>
</evidence>
<dbReference type="RefSeq" id="WP_194507530.1">
    <property type="nucleotide sequence ID" value="NZ_JADILU010000003.1"/>
</dbReference>